<dbReference type="PATRIC" id="fig|245018.3.peg.1831"/>
<reference evidence="1 2" key="2">
    <citation type="submission" date="2010-03" db="EMBL/GenBank/DDBJ databases">
        <authorList>
            <person name="Pajon A."/>
        </authorList>
    </citation>
    <scope>NUCLEOTIDE SEQUENCE [LARGE SCALE GENOMIC DNA]</scope>
    <source>
        <strain evidence="1 2">SSC/2</strain>
    </source>
</reference>
<accession>D4N0S9</accession>
<name>D4N0S9_ANAHA</name>
<gene>
    <name evidence="1" type="ORF">CL2_15340</name>
</gene>
<organism evidence="1 2">
    <name type="scientific">Anaerostipes hadrus</name>
    <dbReference type="NCBI Taxonomy" id="649756"/>
    <lineage>
        <taxon>Bacteria</taxon>
        <taxon>Bacillati</taxon>
        <taxon>Bacillota</taxon>
        <taxon>Clostridia</taxon>
        <taxon>Lachnospirales</taxon>
        <taxon>Lachnospiraceae</taxon>
        <taxon>Anaerostipes</taxon>
    </lineage>
</organism>
<protein>
    <submittedName>
        <fullName evidence="1">CotH protein</fullName>
    </submittedName>
</protein>
<dbReference type="Gene3D" id="2.60.120.200">
    <property type="match status" value="1"/>
</dbReference>
<evidence type="ECO:0000313" key="2">
    <source>
        <dbReference type="Proteomes" id="UP000008960"/>
    </source>
</evidence>
<proteinExistence type="predicted"/>
<dbReference type="InterPro" id="IPR014867">
    <property type="entry name" value="Spore_coat_CotH_CotH2/3/7"/>
</dbReference>
<evidence type="ECO:0000313" key="1">
    <source>
        <dbReference type="EMBL" id="CBL38474.1"/>
    </source>
</evidence>
<dbReference type="RefSeq" id="WP_015530495.1">
    <property type="nucleotide sequence ID" value="NC_021016.1"/>
</dbReference>
<dbReference type="Proteomes" id="UP000008960">
    <property type="component" value="Chromosome"/>
</dbReference>
<reference evidence="1 2" key="1">
    <citation type="submission" date="2010-03" db="EMBL/GenBank/DDBJ databases">
        <title>The genome sequence of Clostridiales sp. SSC/2.</title>
        <authorList>
            <consortium name="metaHIT consortium -- http://www.metahit.eu/"/>
            <person name="Pajon A."/>
            <person name="Turner K."/>
            <person name="Parkhill J."/>
            <person name="Duncan S."/>
            <person name="Flint H."/>
        </authorList>
    </citation>
    <scope>NUCLEOTIDE SEQUENCE [LARGE SCALE GENOMIC DNA]</scope>
    <source>
        <strain evidence="1 2">SSC/2</strain>
    </source>
</reference>
<sequence>MNLEEALEASVTEDVVTINDNTIVVNNDLRTMSIPEKVSILGVESDESVNRLKFRLPRYYCDLDLGEFNIYVNYLNGRTEDIYVVTDKKTTDDYVEFSWLVGRNASKNKGYTKFVLCLKKSGSDGTVIKEFNTTVHKLEVLEGLETEVDSSLITQNKDLNDLIDQIKIMIDLEGEKVISNLPKDYQELINEVKALKDEMKNTMPYYPIATEEQARAGVDDTVMMTPLKVAMACEEFGGSGGGGGGNVNIATLSSSFTGGSYAYGSPVDIRYRFVSPASGDGTLHVMVDSVETVTESVAQGVNRITLNDLSKGNHTITMYVVDSAGTFTDTLSFSVRVGTLDITSTFDDSVDFNIVNVIKVPITIDTISIDPIYIVQTIDGVETRLHAENGYNIITLPTMSAGAHKVSFHAESGSYKSQTLNFNVIIEDADNLTLITDFNTKTIKYKDMLEFPYRVSMKGETKFTVEYTVDNAIVKRVEVPSGTNIWATNTLEIGSHTLKITATTKDGSKTASIERNLIVEVRDYTPMEPVKDASLLCWFDATGRTNQDIGKETWTDKSGKGVVATLHNFNYNTNGWENNALKCNGQAYVEIDLEALADNAPYGMTVDIRYNTRDVGNQDACVLEMRGNDTYSKGFAIDTEYMYMNSASSQLKSTVEQDSISKATFVIDRDNKIAKIYNNGVLTETFLMQDSENFTNNTKIFLGTKLETVDSKWVPNVFGNCEIYSFRVYARALDSEEIVKNFVADIPDMDEQQAKYLLNYENAMPTMYFYGDTSAMTKENKVPLRIKYISGNADEYGASFDLENCQVGWQGTSSLQYAVKNYKIKLKNPDGSKYKYSPFKNGILEDTFCLKADYMESSHANNTGMAKFINDELYDTKVPPQQTNSKVRTAINGFPIQLYIAKDSASTPVYMGVFNFNLDKGCNKSFGLDNEITGQENCMSFEVSSNSDTSAGAFKNDTDESLRTDFELRYPDEDDCTSEQITEKYNVLKRLVTWVKNADETTFKNELEQYFNKEYLLKYFLQVHLFGMVDNLGKNMMLTTWDGNIWYPQFYDLDTQLGLDNTGYLKFYSDIDITEGVYNTSGSKLWTMVENVFADELSAMYKKLRTSKYRLDNILKYWYDGQVAQIGELQYNKDMEAKYIKFKNDYLFMLHGRRSEHMKKWVKERLLYLDTIYGYEEDTKESITIRANTTANINLDILTYSPQYLTVRWRNGVEQRLKVGRDVNGMMKATRFNGTLATATDQEIIVYNAKQIKKIDGLTNANPSTLNLVEASRLVEVDCQNARVLNDIRLNENNKFISKIKLNGCTKLGDASTGKSSVLDLSMFAMLSEVNLNDTLLTNVLFPTTGCNLKTLQITSSKLQSLSLKNMPLLGLLSVNKDAILSEFTVENCPEAYMRYEVQNGRKTVLIRSETISISGSPKLFTDDDVVSINITSTVSGNNNYNTPLLRNLKLCDIDNIPILLINGTGAQGSYKETHIETFKIECGIGFLRLYGMGFKTMQEQMDINMERVKCLMLKRFTNIRSVYLTSKMNGVYISNEAICGENNANRYFYNNGFYFGSSRDNGNYNNMTKLESIYMDNVEVTDTIDFSNNLKMGMLVLDETVIPESIGKVIVNCDFTAYKTQEWMYNDRNARFYLPPTFEVEGYIKTTGADRLWQKTASDTAYPPLRNFDRLTLELDEDLNSLEKFFYNFKALEKLPDCITAEAIGKCKCIRAMLDGCTALTNINRLEGADIEIRSDSEYDTAARAFAGVKGPFTLGNVSITNTVRNNGYNMDGLFVNSGLTSIGNVTLNNVDNNRSCNSIFENCQKLTSVGNITINLKGLINAQRIFANTPLLKHIESFNINLVDASISFANAFENCGLTDYSSVNIPINADLLRCFQRSQLNLIENIPNYKEIIRTSTNLDSVFAETQIESVPDLVIDNSTVLNNMFSECQKLISVGNITGEAIISSIGSMFRNCISLQQISKISFPNMKQLTQNLASFNIFLNIGKSNGTGKVIINYLDFGKALSVNKEKVTNNAYDHAFSFGGSPTPVKINFQCNIGTIIEKTGWLGNINGLPDVETLNSFADHALTLDSAYTLKVSKNIYSLFTSEILAKLSAKNWTIASA</sequence>
<dbReference type="SUPFAM" id="SSF49899">
    <property type="entry name" value="Concanavalin A-like lectins/glucanases"/>
    <property type="match status" value="1"/>
</dbReference>
<dbReference type="KEGG" id="bprl:CL2_15340"/>
<dbReference type="EMBL" id="FP929061">
    <property type="protein sequence ID" value="CBL38474.1"/>
    <property type="molecule type" value="Genomic_DNA"/>
</dbReference>
<dbReference type="InterPro" id="IPR013320">
    <property type="entry name" value="ConA-like_dom_sf"/>
</dbReference>
<dbReference type="Pfam" id="PF08757">
    <property type="entry name" value="CotH"/>
    <property type="match status" value="1"/>
</dbReference>